<name>A0A1W1VN57_9BACT</name>
<dbReference type="Proteomes" id="UP000192266">
    <property type="component" value="Unassembled WGS sequence"/>
</dbReference>
<accession>A0A1W1VN57</accession>
<organism evidence="1 2">
    <name type="scientific">Hymenobacter roseosalivarius DSM 11622</name>
    <dbReference type="NCBI Taxonomy" id="645990"/>
    <lineage>
        <taxon>Bacteria</taxon>
        <taxon>Pseudomonadati</taxon>
        <taxon>Bacteroidota</taxon>
        <taxon>Cytophagia</taxon>
        <taxon>Cytophagales</taxon>
        <taxon>Hymenobacteraceae</taxon>
        <taxon>Hymenobacter</taxon>
    </lineage>
</organism>
<sequence>MNNVPDAGGKLESNGVTALGRCPLLYLYIHFYPLPHEN</sequence>
<proteinExistence type="predicted"/>
<reference evidence="1 2" key="1">
    <citation type="submission" date="2017-04" db="EMBL/GenBank/DDBJ databases">
        <authorList>
            <person name="Afonso C.L."/>
            <person name="Miller P.J."/>
            <person name="Scott M.A."/>
            <person name="Spackman E."/>
            <person name="Goraichik I."/>
            <person name="Dimitrov K.M."/>
            <person name="Suarez D.L."/>
            <person name="Swayne D.E."/>
        </authorList>
    </citation>
    <scope>NUCLEOTIDE SEQUENCE [LARGE SCALE GENOMIC DNA]</scope>
    <source>
        <strain evidence="1 2">DSM 11622</strain>
    </source>
</reference>
<evidence type="ECO:0000313" key="2">
    <source>
        <dbReference type="Proteomes" id="UP000192266"/>
    </source>
</evidence>
<protein>
    <submittedName>
        <fullName evidence="1">Uncharacterized protein</fullName>
    </submittedName>
</protein>
<dbReference type="AlphaFoldDB" id="A0A1W1VN57"/>
<gene>
    <name evidence="1" type="ORF">SAMN00120144_2070</name>
</gene>
<keyword evidence="2" id="KW-1185">Reference proteome</keyword>
<evidence type="ECO:0000313" key="1">
    <source>
        <dbReference type="EMBL" id="SMB94758.1"/>
    </source>
</evidence>
<dbReference type="STRING" id="645990.SAMN00120144_2070"/>
<dbReference type="EMBL" id="FWWW01000067">
    <property type="protein sequence ID" value="SMB94758.1"/>
    <property type="molecule type" value="Genomic_DNA"/>
</dbReference>